<keyword evidence="3" id="KW-1185">Reference proteome</keyword>
<evidence type="ECO:0000313" key="2">
    <source>
        <dbReference type="EMBL" id="RWX56005.1"/>
    </source>
</evidence>
<gene>
    <name evidence="2" type="ORF">EDI28_06840</name>
</gene>
<feature type="chain" id="PRO_5018718429" evidence="1">
    <location>
        <begin position="21"/>
        <end position="483"/>
    </location>
</feature>
<dbReference type="PROSITE" id="PS51257">
    <property type="entry name" value="PROKAR_LIPOPROTEIN"/>
    <property type="match status" value="1"/>
</dbReference>
<evidence type="ECO:0000256" key="1">
    <source>
        <dbReference type="SAM" id="SignalP"/>
    </source>
</evidence>
<reference evidence="2 3" key="1">
    <citation type="submission" date="2018-11" db="EMBL/GenBank/DDBJ databases">
        <title>Photobacterium sp. BEI247 sp. nov., a marine bacterium isolated from Yongle Blue Hole in the South China Sea.</title>
        <authorList>
            <person name="Wang X."/>
        </authorList>
    </citation>
    <scope>NUCLEOTIDE SEQUENCE [LARGE SCALE GENOMIC DNA]</scope>
    <source>
        <strain evidence="3">BEI247</strain>
    </source>
</reference>
<comment type="caution">
    <text evidence="2">The sequence shown here is derived from an EMBL/GenBank/DDBJ whole genome shotgun (WGS) entry which is preliminary data.</text>
</comment>
<dbReference type="OrthoDB" id="5405204at2"/>
<dbReference type="EMBL" id="RJLM01000002">
    <property type="protein sequence ID" value="RWX56005.1"/>
    <property type="molecule type" value="Genomic_DNA"/>
</dbReference>
<organism evidence="2 3">
    <name type="scientific">Photobacterium chitinilyticum</name>
    <dbReference type="NCBI Taxonomy" id="2485123"/>
    <lineage>
        <taxon>Bacteria</taxon>
        <taxon>Pseudomonadati</taxon>
        <taxon>Pseudomonadota</taxon>
        <taxon>Gammaproteobacteria</taxon>
        <taxon>Vibrionales</taxon>
        <taxon>Vibrionaceae</taxon>
        <taxon>Photobacterium</taxon>
    </lineage>
</organism>
<dbReference type="AlphaFoldDB" id="A0A3S4TMV3"/>
<dbReference type="Proteomes" id="UP000287563">
    <property type="component" value="Unassembled WGS sequence"/>
</dbReference>
<keyword evidence="1" id="KW-0732">Signal</keyword>
<feature type="signal peptide" evidence="1">
    <location>
        <begin position="1"/>
        <end position="20"/>
    </location>
</feature>
<evidence type="ECO:0000313" key="3">
    <source>
        <dbReference type="Proteomes" id="UP000287563"/>
    </source>
</evidence>
<accession>A0A3S4TMV3</accession>
<name>A0A3S4TMV3_9GAMM</name>
<proteinExistence type="predicted"/>
<dbReference type="RefSeq" id="WP_128783095.1">
    <property type="nucleotide sequence ID" value="NZ_JAKJSG010000025.1"/>
</dbReference>
<protein>
    <submittedName>
        <fullName evidence="2">Uncharacterized protein</fullName>
    </submittedName>
</protein>
<sequence length="483" mass="55417">MRLMALIIICFGIISCTSLPEPIPETVSDQLQHYPTSVQNCAFQLVDFKRAVQQQGVQDAQLLWTPRYPHLAFDRFSVSLIPGLISPQSKKQWLRYVARQAEIQRKVEFQNLPNKAGFQLGSNEECAQQLTASTINDRQFWLHLQQLPPTIPSDYQSWQRVFGLYPISKSLATPSIDSEKKRIISGFIQPLHDDNVTYAVTEKSPLNQQEIHRWFQQATQLTPLSWPLLSDKQIARLANHYAPEFLIETVSLDDKPGQLEYQRNGQPRVNTNKPTLYVSQSYTQFHGKILLQLNYSLWFANRTAKASLDPYAGQFDGILVRLTLDSQGKPYILDSIHHCGCYHMVFALDQQLAFAKRNTNIEAPITMRLHPKQNAQTLRVTFTNGDHMVKGVHWSHSSSQARHLNVLNYQQLRSMPIQGGQYKSLFDEQGMLMASKRLERLYLWPFGVKSPGTMRQVGHHAIAFIGERHFDDAYVLSELFLKP</sequence>